<dbReference type="OrthoDB" id="6260732at2759"/>
<evidence type="ECO:0000313" key="6">
    <source>
        <dbReference type="EMBL" id="SPO32612.1"/>
    </source>
</evidence>
<dbReference type="SUPFAM" id="SSF48371">
    <property type="entry name" value="ARM repeat"/>
    <property type="match status" value="1"/>
</dbReference>
<name>A0A5C3EQB2_9BASI</name>
<dbReference type="InterPro" id="IPR039852">
    <property type="entry name" value="CAND1/CAND2"/>
</dbReference>
<dbReference type="Gene3D" id="1.25.10.10">
    <property type="entry name" value="Leucine-rich Repeat Variant"/>
    <property type="match status" value="1"/>
</dbReference>
<keyword evidence="7" id="KW-1185">Reference proteome</keyword>
<dbReference type="InterPro" id="IPR016024">
    <property type="entry name" value="ARM-type_fold"/>
</dbReference>
<feature type="compositionally biased region" description="Acidic residues" evidence="4">
    <location>
        <begin position="318"/>
        <end position="348"/>
    </location>
</feature>
<feature type="region of interest" description="Disordered" evidence="4">
    <location>
        <begin position="317"/>
        <end position="348"/>
    </location>
</feature>
<accession>A0A5C3EQB2</accession>
<evidence type="ECO:0000259" key="5">
    <source>
        <dbReference type="Pfam" id="PF08623"/>
    </source>
</evidence>
<keyword evidence="2" id="KW-0677">Repeat</keyword>
<evidence type="ECO:0000313" key="7">
    <source>
        <dbReference type="Proteomes" id="UP000324022"/>
    </source>
</evidence>
<dbReference type="Pfam" id="PF08623">
    <property type="entry name" value="TIP120"/>
    <property type="match status" value="1"/>
</dbReference>
<dbReference type="GO" id="GO:0010265">
    <property type="term" value="P:SCF complex assembly"/>
    <property type="evidence" value="ECO:0007669"/>
    <property type="project" value="InterPro"/>
</dbReference>
<comment type="similarity">
    <text evidence="1">Belongs to the CAND family.</text>
</comment>
<dbReference type="PANTHER" id="PTHR12696">
    <property type="entry name" value="TIP120"/>
    <property type="match status" value="1"/>
</dbReference>
<protein>
    <submittedName>
        <fullName evidence="6">Related to Cullin-associated NEDD8-dissociated protein 1</fullName>
    </submittedName>
</protein>
<keyword evidence="3" id="KW-0833">Ubl conjugation pathway</keyword>
<feature type="domain" description="TATA-binding protein interacting (TIP20)" evidence="5">
    <location>
        <begin position="1097"/>
        <end position="1251"/>
    </location>
</feature>
<proteinExistence type="inferred from homology"/>
<evidence type="ECO:0000256" key="2">
    <source>
        <dbReference type="ARBA" id="ARBA00022737"/>
    </source>
</evidence>
<dbReference type="Proteomes" id="UP000324022">
    <property type="component" value="Unassembled WGS sequence"/>
</dbReference>
<dbReference type="EMBL" id="OOIN01000047">
    <property type="protein sequence ID" value="SPO32612.1"/>
    <property type="molecule type" value="Genomic_DNA"/>
</dbReference>
<organism evidence="6 7">
    <name type="scientific">Ustilago trichophora</name>
    <dbReference type="NCBI Taxonomy" id="86804"/>
    <lineage>
        <taxon>Eukaryota</taxon>
        <taxon>Fungi</taxon>
        <taxon>Dikarya</taxon>
        <taxon>Basidiomycota</taxon>
        <taxon>Ustilaginomycotina</taxon>
        <taxon>Ustilaginomycetes</taxon>
        <taxon>Ustilaginales</taxon>
        <taxon>Ustilaginaceae</taxon>
        <taxon>Ustilago</taxon>
    </lineage>
</organism>
<gene>
    <name evidence="6" type="ORF">UTRI_04356</name>
</gene>
<evidence type="ECO:0000256" key="1">
    <source>
        <dbReference type="ARBA" id="ARBA00007657"/>
    </source>
</evidence>
<reference evidence="6 7" key="1">
    <citation type="submission" date="2018-03" db="EMBL/GenBank/DDBJ databases">
        <authorList>
            <person name="Guldener U."/>
        </authorList>
    </citation>
    <scope>NUCLEOTIDE SEQUENCE [LARGE SCALE GENOMIC DNA]</scope>
    <source>
        <strain evidence="6 7">NBRC100155</strain>
    </source>
</reference>
<dbReference type="InterPro" id="IPR011989">
    <property type="entry name" value="ARM-like"/>
</dbReference>
<evidence type="ECO:0000256" key="3">
    <source>
        <dbReference type="ARBA" id="ARBA00022786"/>
    </source>
</evidence>
<evidence type="ECO:0000256" key="4">
    <source>
        <dbReference type="SAM" id="MobiDB-lite"/>
    </source>
</evidence>
<dbReference type="InterPro" id="IPR013932">
    <property type="entry name" value="TATA-bd_TIP120"/>
</dbReference>
<sequence>MSSLWAHSGIAPLLERMKSQDSDFRFMALNDLITELTKDNYIQMDDGTENNTLRQVLALMKDSNTEVKNMAVRSLALLVPRLREKNMQHVIDTLIEYISTNNDELRDIAALALKTVTAQMPTRSSYANTALNKLAPKLLNHVADSAASQELLIDSLDILAELINKFASSVTAAVALQNALLKAVVPAMRHTRPAVRKRSLTVLGALGSCATSDIFTQLSVQLSSDLAPKSSVDTRKTAVQLIGIFARTSPRRLGRRLPEFMPSILQTAKHDDDELRETCLQSIELILLRCPAEVTPFVNSSIELALTLIKHDPNYAGFDDDEEMRDADQDFDDDDDDQDDDLLDDDYSDDDDMSWKVRRASAKVLNAALTSRPELLAQNVTIVAPILVARFSEREESVRLEVLDTFLALLKQMQLYAGGPQATQVIGFSHASSASQAAAMAAAGVLKRKRHEADADLVEGSPRSQLIALVPAIAKALNREIVSKSIPTRHKSFVVLRELVIVLHGGLEAHIGSILAHTDKALKGAESTASGGSNLKADVLGFFRVLFLTHSPKSFEDQLPQLVPILAASIEDKLHRSCIEAFLTCSQLVSVLRPLDATAAAGGNSARPGQYKPYLLQIYSATVARLNRLDSDQEIKERGIACLGVLLAHAGDDLAEKHSECFELLSARLTNEVTRFITVKVIAQIAASPVCSGAEFDAFLQSSIAEVATLLRKSNRQLRLAAFDCLAAALSRSSTKLSTASSNSILAEVQPLVNGDMDMNLLPHILRSVNLILLNDPVTCDSVRVSVLPQIYSVLRMPIAQGPAMMSLLEFFRLYVGTQPDTAPETVDELLAALEASKGAVSGTHLYSTVSRCIGAVCTVSEAASGNVAAKATTTLENDGAKDADVYFALLLLGELGRFNDFSTRAGLLDRVLRFYAADSEEVKMAAAFAVGNMAVGALPVFLPVVEQHIRTPSDDKASSQRFLSLHALKELITHGSAEQLAVVADQVWPVLFDACDTNEEGVRSIGAECLARLTLSEPTKFLPMLQERLRSPSMSVRATVLAAIRFTLSTETSAAYDELLSPVLVDFLSLLSDSELEVRRHATFALNSAAHNKPYLIRDHLPTLLPLLYSETHIRAELLRKVAMGPFQIVTDDGLDLRKNAYETMYQLLDSLWSRLHLPDYLDRVIAGLSDSDDGIKTLCYLMIIKLVELRSNAVRGVLGARLEELAEPVGATLRSKLKETATKQEIEKQGELQRFIYKMLVVVCREFEGTVGVVGAGKFAAVVQEAKGAVGQGQNGQPGALWREVEASLNSSS</sequence>
<dbReference type="Pfam" id="PF25782">
    <property type="entry name" value="TPR_CAND1"/>
    <property type="match status" value="1"/>
</dbReference>